<dbReference type="InterPro" id="IPR014144">
    <property type="entry name" value="LigD_PE_domain"/>
</dbReference>
<accession>A0A2A4YMI4</accession>
<feature type="domain" description="DNA ligase D 3'-phosphoesterase" evidence="1">
    <location>
        <begin position="34"/>
        <end position="146"/>
    </location>
</feature>
<evidence type="ECO:0000259" key="1">
    <source>
        <dbReference type="Pfam" id="PF13298"/>
    </source>
</evidence>
<reference evidence="3" key="1">
    <citation type="submission" date="2017-08" db="EMBL/GenBank/DDBJ databases">
        <title>A dynamic microbial community with high functional redundancy inhabits the cold, oxic subseafloor aquifer.</title>
        <authorList>
            <person name="Tully B.J."/>
            <person name="Wheat C.G."/>
            <person name="Glazer B.T."/>
            <person name="Huber J.A."/>
        </authorList>
    </citation>
    <scope>NUCLEOTIDE SEQUENCE [LARGE SCALE GENOMIC DNA]</scope>
</reference>
<dbReference type="PANTHER" id="PTHR39465:SF1">
    <property type="entry name" value="DNA LIGASE D 3'-PHOSPHOESTERASE DOMAIN-CONTAINING PROTEIN"/>
    <property type="match status" value="1"/>
</dbReference>
<name>A0A2A4YMI4_UNCAE</name>
<protein>
    <submittedName>
        <fullName evidence="2">DNA ligase</fullName>
    </submittedName>
</protein>
<dbReference type="NCBIfam" id="TIGR02777">
    <property type="entry name" value="LigD_PE_dom"/>
    <property type="match status" value="1"/>
</dbReference>
<dbReference type="GO" id="GO:0016874">
    <property type="term" value="F:ligase activity"/>
    <property type="evidence" value="ECO:0007669"/>
    <property type="project" value="UniProtKB-KW"/>
</dbReference>
<dbReference type="Proteomes" id="UP000217838">
    <property type="component" value="Unassembled WGS sequence"/>
</dbReference>
<evidence type="ECO:0000313" key="2">
    <source>
        <dbReference type="EMBL" id="PCI96018.1"/>
    </source>
</evidence>
<dbReference type="PANTHER" id="PTHR39465">
    <property type="entry name" value="DNA LIGASE D, 3'-PHOSPHOESTERASE DOMAIN"/>
    <property type="match status" value="1"/>
</dbReference>
<evidence type="ECO:0000313" key="3">
    <source>
        <dbReference type="Proteomes" id="UP000217838"/>
    </source>
</evidence>
<sequence>MSLTQYKKKRDFTKTKEPKAVKRTSTKKRLFVIQKHYATRLHFDFRLELNGVLKSWAVPKGLSKSTKDKRLAIQTEDHPIGYAKYEGTIPKGQYGAGKVIQWDIGEYFNTKIDDKGKEVSLRKCFKEGYIEIYLKGKRYKGPYALFHFKEKNWLLIKMNETKLKARYEKLGVKYPYAK</sequence>
<proteinExistence type="predicted"/>
<keyword evidence="2" id="KW-0436">Ligase</keyword>
<dbReference type="Pfam" id="PF13298">
    <property type="entry name" value="LigD_N"/>
    <property type="match status" value="1"/>
</dbReference>
<organism evidence="2 3">
    <name type="scientific">Aerophobetes bacterium</name>
    <dbReference type="NCBI Taxonomy" id="2030807"/>
    <lineage>
        <taxon>Bacteria</taxon>
        <taxon>Candidatus Aerophobota</taxon>
    </lineage>
</organism>
<comment type="caution">
    <text evidence="2">The sequence shown here is derived from an EMBL/GenBank/DDBJ whole genome shotgun (WGS) entry which is preliminary data.</text>
</comment>
<dbReference type="EMBL" id="NVUU01000004">
    <property type="protein sequence ID" value="PCI96018.1"/>
    <property type="molecule type" value="Genomic_DNA"/>
</dbReference>
<dbReference type="AlphaFoldDB" id="A0A2A4YMI4"/>
<gene>
    <name evidence="2" type="ORF">COB11_00635</name>
</gene>